<dbReference type="InterPro" id="IPR011991">
    <property type="entry name" value="ArsR-like_HTH"/>
</dbReference>
<sequence length="196" mass="20204">MRQLAQNDTMTDIEQRVAELEARVLRLEAELSEAAPADVPGPTGRGNGAGSTAEGPSAGDTPDQGGTAEHSSGARGVVGYQGETDWAGGVHWQIVLSAERVMSLPLPPAAGVLSALGHPGRAAIVRRLLASSATAVELQESAGLNSTGQFYHHLRTLTGVGLVEQDGRGSYRVPLTRLIPVAVLLVAASDVAGSLR</sequence>
<dbReference type="InterPro" id="IPR036390">
    <property type="entry name" value="WH_DNA-bd_sf"/>
</dbReference>
<dbReference type="InterPro" id="IPR036388">
    <property type="entry name" value="WH-like_DNA-bd_sf"/>
</dbReference>
<reference evidence="3" key="1">
    <citation type="submission" date="2016-06" db="EMBL/GenBank/DDBJ databases">
        <title>Complete genome sequence of Actinoalloteichus fjordicus DSM 46855 (=ADI127-17), type strain of the new species Actinoalloteichus fjordicus.</title>
        <authorList>
            <person name="Ruckert C."/>
            <person name="Nouioui I."/>
            <person name="Willmese J."/>
            <person name="van Wezel G."/>
            <person name="Klenk H.-P."/>
            <person name="Kalinowski J."/>
            <person name="Zotchev S.B."/>
        </authorList>
    </citation>
    <scope>NUCLEOTIDE SEQUENCE [LARGE SCALE GENOMIC DNA]</scope>
    <source>
        <strain evidence="3">ADI127-7</strain>
    </source>
</reference>
<dbReference type="Pfam" id="PF12840">
    <property type="entry name" value="HTH_20"/>
    <property type="match status" value="1"/>
</dbReference>
<gene>
    <name evidence="2" type="ORF">UA74_21420</name>
</gene>
<dbReference type="EMBL" id="CP016076">
    <property type="protein sequence ID" value="APU16309.1"/>
    <property type="molecule type" value="Genomic_DNA"/>
</dbReference>
<evidence type="ECO:0000256" key="1">
    <source>
        <dbReference type="SAM" id="MobiDB-lite"/>
    </source>
</evidence>
<dbReference type="AlphaFoldDB" id="A0AAC9PT56"/>
<dbReference type="Proteomes" id="UP000185511">
    <property type="component" value="Chromosome"/>
</dbReference>
<evidence type="ECO:0000313" key="2">
    <source>
        <dbReference type="EMBL" id="APU16309.1"/>
    </source>
</evidence>
<proteinExistence type="predicted"/>
<keyword evidence="3" id="KW-1185">Reference proteome</keyword>
<dbReference type="SUPFAM" id="SSF46785">
    <property type="entry name" value="Winged helix' DNA-binding domain"/>
    <property type="match status" value="1"/>
</dbReference>
<dbReference type="Gene3D" id="1.10.10.10">
    <property type="entry name" value="Winged helix-like DNA-binding domain superfamily/Winged helix DNA-binding domain"/>
    <property type="match status" value="1"/>
</dbReference>
<feature type="region of interest" description="Disordered" evidence="1">
    <location>
        <begin position="31"/>
        <end position="75"/>
    </location>
</feature>
<evidence type="ECO:0000313" key="3">
    <source>
        <dbReference type="Proteomes" id="UP000185511"/>
    </source>
</evidence>
<dbReference type="KEGG" id="acad:UA74_21420"/>
<organism evidence="2 3">
    <name type="scientific">Actinoalloteichus fjordicus</name>
    <dbReference type="NCBI Taxonomy" id="1612552"/>
    <lineage>
        <taxon>Bacteria</taxon>
        <taxon>Bacillati</taxon>
        <taxon>Actinomycetota</taxon>
        <taxon>Actinomycetes</taxon>
        <taxon>Pseudonocardiales</taxon>
        <taxon>Pseudonocardiaceae</taxon>
        <taxon>Actinoalloteichus</taxon>
    </lineage>
</organism>
<protein>
    <submittedName>
        <fullName evidence="2">Transcriptional regulator</fullName>
    </submittedName>
</protein>
<accession>A0AAC9PT56</accession>
<name>A0AAC9PT56_9PSEU</name>
<dbReference type="CDD" id="cd00090">
    <property type="entry name" value="HTH_ARSR"/>
    <property type="match status" value="1"/>
</dbReference>